<evidence type="ECO:0000313" key="2">
    <source>
        <dbReference type="EMBL" id="KAJ8871815.1"/>
    </source>
</evidence>
<organism evidence="2 3">
    <name type="scientific">Dryococelus australis</name>
    <dbReference type="NCBI Taxonomy" id="614101"/>
    <lineage>
        <taxon>Eukaryota</taxon>
        <taxon>Metazoa</taxon>
        <taxon>Ecdysozoa</taxon>
        <taxon>Arthropoda</taxon>
        <taxon>Hexapoda</taxon>
        <taxon>Insecta</taxon>
        <taxon>Pterygota</taxon>
        <taxon>Neoptera</taxon>
        <taxon>Polyneoptera</taxon>
        <taxon>Phasmatodea</taxon>
        <taxon>Verophasmatodea</taxon>
        <taxon>Anareolatae</taxon>
        <taxon>Phasmatidae</taxon>
        <taxon>Eurycanthinae</taxon>
        <taxon>Dryococelus</taxon>
    </lineage>
</organism>
<sequence length="218" mass="23197">MKGRGEMGDTRGNPPTSGVVRHDSHMRKSGSTLEINLWKMALPLATSTLKGAMFGMRSVKARLHSPLYTQASAVCSLAAAPESSRRLHHTWQYGTCYVFTCKPGNGSETSRAAVPAPSSGVSAAAAAAAAASLPPPAALRELYAAAAAGHPLATQLASQQQRLLELSRFGLRHYDLAQHVLSQQGAVTKLLGVLHAERVQQLLKIVSCPASYRLFKVE</sequence>
<evidence type="ECO:0000256" key="1">
    <source>
        <dbReference type="SAM" id="MobiDB-lite"/>
    </source>
</evidence>
<dbReference type="Proteomes" id="UP001159363">
    <property type="component" value="Chromosome 11"/>
</dbReference>
<gene>
    <name evidence="2" type="ORF">PR048_028155</name>
</gene>
<name>A0ABQ9GIG2_9NEOP</name>
<reference evidence="2 3" key="1">
    <citation type="submission" date="2023-02" db="EMBL/GenBank/DDBJ databases">
        <title>LHISI_Scaffold_Assembly.</title>
        <authorList>
            <person name="Stuart O.P."/>
            <person name="Cleave R."/>
            <person name="Magrath M.J.L."/>
            <person name="Mikheyev A.S."/>
        </authorList>
    </citation>
    <scope>NUCLEOTIDE SEQUENCE [LARGE SCALE GENOMIC DNA]</scope>
    <source>
        <strain evidence="2">Daus_M_001</strain>
        <tissue evidence="2">Leg muscle</tissue>
    </source>
</reference>
<comment type="caution">
    <text evidence="2">The sequence shown here is derived from an EMBL/GenBank/DDBJ whole genome shotgun (WGS) entry which is preliminary data.</text>
</comment>
<dbReference type="EMBL" id="JARBHB010000012">
    <property type="protein sequence ID" value="KAJ8871815.1"/>
    <property type="molecule type" value="Genomic_DNA"/>
</dbReference>
<feature type="region of interest" description="Disordered" evidence="1">
    <location>
        <begin position="1"/>
        <end position="27"/>
    </location>
</feature>
<protein>
    <submittedName>
        <fullName evidence="2">Uncharacterized protein</fullName>
    </submittedName>
</protein>
<proteinExistence type="predicted"/>
<evidence type="ECO:0000313" key="3">
    <source>
        <dbReference type="Proteomes" id="UP001159363"/>
    </source>
</evidence>
<keyword evidence="3" id="KW-1185">Reference proteome</keyword>
<accession>A0ABQ9GIG2</accession>